<dbReference type="EMBL" id="CACVBM020000388">
    <property type="protein sequence ID" value="CAA7018509.1"/>
    <property type="molecule type" value="Genomic_DNA"/>
</dbReference>
<dbReference type="PANTHER" id="PTHR31087:SF81">
    <property type="entry name" value="LURP-ONE-LIKE PROTEIN-RELATED"/>
    <property type="match status" value="1"/>
</dbReference>
<evidence type="ECO:0000256" key="1">
    <source>
        <dbReference type="ARBA" id="ARBA00005437"/>
    </source>
</evidence>
<evidence type="ECO:0008006" key="4">
    <source>
        <dbReference type="Google" id="ProtNLM"/>
    </source>
</evidence>
<evidence type="ECO:0000313" key="2">
    <source>
        <dbReference type="EMBL" id="CAA7018509.1"/>
    </source>
</evidence>
<keyword evidence="3" id="KW-1185">Reference proteome</keyword>
<name>A0A6D2HWZ4_9BRAS</name>
<comment type="caution">
    <text evidence="2">The sequence shown here is derived from an EMBL/GenBank/DDBJ whole genome shotgun (WGS) entry which is preliminary data.</text>
</comment>
<accession>A0A6D2HWZ4</accession>
<organism evidence="2 3">
    <name type="scientific">Microthlaspi erraticum</name>
    <dbReference type="NCBI Taxonomy" id="1685480"/>
    <lineage>
        <taxon>Eukaryota</taxon>
        <taxon>Viridiplantae</taxon>
        <taxon>Streptophyta</taxon>
        <taxon>Embryophyta</taxon>
        <taxon>Tracheophyta</taxon>
        <taxon>Spermatophyta</taxon>
        <taxon>Magnoliopsida</taxon>
        <taxon>eudicotyledons</taxon>
        <taxon>Gunneridae</taxon>
        <taxon>Pentapetalae</taxon>
        <taxon>rosids</taxon>
        <taxon>malvids</taxon>
        <taxon>Brassicales</taxon>
        <taxon>Brassicaceae</taxon>
        <taxon>Coluteocarpeae</taxon>
        <taxon>Microthlaspi</taxon>
    </lineage>
</organism>
<dbReference type="Pfam" id="PF04525">
    <property type="entry name" value="LOR"/>
    <property type="match status" value="1"/>
</dbReference>
<comment type="similarity">
    <text evidence="1">Belongs to the LOR family.</text>
</comment>
<dbReference type="PANTHER" id="PTHR31087">
    <property type="match status" value="1"/>
</dbReference>
<dbReference type="InterPro" id="IPR038595">
    <property type="entry name" value="LOR_sf"/>
</dbReference>
<sequence length="204" mass="22982">MVKIHPDKALIPRVSVAGKDKASPFLTTEKETFTIWMRSLVFHTKGCTVFDSKGNLIYRVDNYSSKSFTEVYLMDLYGEILFTLHQKKSGIFKSWEGYNSSGTRFHLRKSFKISPTCSSSSYKVVMGPGGSDDKQSCYRIVNRGSKFTIEDGSGRLMAEVKKKQSNVNGLEFGEDVLTMVVEPQVDHSFIMGIVIAYSLLRCKL</sequence>
<reference evidence="2" key="1">
    <citation type="submission" date="2020-01" db="EMBL/GenBank/DDBJ databases">
        <authorList>
            <person name="Mishra B."/>
        </authorList>
    </citation>
    <scope>NUCLEOTIDE SEQUENCE [LARGE SCALE GENOMIC DNA]</scope>
</reference>
<dbReference type="Gene3D" id="2.40.160.200">
    <property type="entry name" value="LURP1-related"/>
    <property type="match status" value="1"/>
</dbReference>
<evidence type="ECO:0000313" key="3">
    <source>
        <dbReference type="Proteomes" id="UP000467841"/>
    </source>
</evidence>
<dbReference type="Proteomes" id="UP000467841">
    <property type="component" value="Unassembled WGS sequence"/>
</dbReference>
<protein>
    <recommendedName>
        <fullName evidence="4">Tubby C-terminal domain-containing protein</fullName>
    </recommendedName>
</protein>
<dbReference type="InterPro" id="IPR025659">
    <property type="entry name" value="Tubby-like_C"/>
</dbReference>
<dbReference type="SUPFAM" id="SSF54518">
    <property type="entry name" value="Tubby C-terminal domain-like"/>
    <property type="match status" value="1"/>
</dbReference>
<dbReference type="OrthoDB" id="652749at2759"/>
<proteinExistence type="inferred from homology"/>
<dbReference type="AlphaFoldDB" id="A0A6D2HWZ4"/>
<dbReference type="InterPro" id="IPR007612">
    <property type="entry name" value="LOR"/>
</dbReference>
<gene>
    <name evidence="2" type="ORF">MERR_LOCUS5744</name>
</gene>